<comment type="similarity">
    <text evidence="1">Belongs to the 'GDXG' lipolytic enzyme family.</text>
</comment>
<evidence type="ECO:0000259" key="2">
    <source>
        <dbReference type="Pfam" id="PF07859"/>
    </source>
</evidence>
<evidence type="ECO:0000256" key="1">
    <source>
        <dbReference type="ARBA" id="ARBA00010515"/>
    </source>
</evidence>
<dbReference type="PANTHER" id="PTHR23024:SF653">
    <property type="entry name" value="CARBOXYLESTERASE"/>
    <property type="match status" value="1"/>
</dbReference>
<gene>
    <name evidence="3" type="ORF">Fmac_015651</name>
</gene>
<dbReference type="SUPFAM" id="SSF53474">
    <property type="entry name" value="alpha/beta-Hydrolases"/>
    <property type="match status" value="1"/>
</dbReference>
<evidence type="ECO:0000313" key="4">
    <source>
        <dbReference type="Proteomes" id="UP001603857"/>
    </source>
</evidence>
<protein>
    <recommendedName>
        <fullName evidence="2">Alpha/beta hydrolase fold-3 domain-containing protein</fullName>
    </recommendedName>
</protein>
<reference evidence="3 4" key="1">
    <citation type="submission" date="2024-08" db="EMBL/GenBank/DDBJ databases">
        <title>Insights into the chromosomal genome structure of Flemingia macrophylla.</title>
        <authorList>
            <person name="Ding Y."/>
            <person name="Zhao Y."/>
            <person name="Bi W."/>
            <person name="Wu M."/>
            <person name="Zhao G."/>
            <person name="Gong Y."/>
            <person name="Li W."/>
            <person name="Zhang P."/>
        </authorList>
    </citation>
    <scope>NUCLEOTIDE SEQUENCE [LARGE SCALE GENOMIC DNA]</scope>
    <source>
        <strain evidence="3">DYQJB</strain>
        <tissue evidence="3">Leaf</tissue>
    </source>
</reference>
<accession>A0ABD1MF57</accession>
<dbReference type="InterPro" id="IPR029058">
    <property type="entry name" value="AB_hydrolase_fold"/>
</dbReference>
<proteinExistence type="inferred from homology"/>
<organism evidence="3 4">
    <name type="scientific">Flemingia macrophylla</name>
    <dbReference type="NCBI Taxonomy" id="520843"/>
    <lineage>
        <taxon>Eukaryota</taxon>
        <taxon>Viridiplantae</taxon>
        <taxon>Streptophyta</taxon>
        <taxon>Embryophyta</taxon>
        <taxon>Tracheophyta</taxon>
        <taxon>Spermatophyta</taxon>
        <taxon>Magnoliopsida</taxon>
        <taxon>eudicotyledons</taxon>
        <taxon>Gunneridae</taxon>
        <taxon>Pentapetalae</taxon>
        <taxon>rosids</taxon>
        <taxon>fabids</taxon>
        <taxon>Fabales</taxon>
        <taxon>Fabaceae</taxon>
        <taxon>Papilionoideae</taxon>
        <taxon>50 kb inversion clade</taxon>
        <taxon>NPAAA clade</taxon>
        <taxon>indigoferoid/millettioid clade</taxon>
        <taxon>Phaseoleae</taxon>
        <taxon>Flemingia</taxon>
    </lineage>
</organism>
<dbReference type="Gene3D" id="3.40.50.1820">
    <property type="entry name" value="alpha/beta hydrolase"/>
    <property type="match status" value="1"/>
</dbReference>
<comment type="caution">
    <text evidence="3">The sequence shown here is derived from an EMBL/GenBank/DDBJ whole genome shotgun (WGS) entry which is preliminary data.</text>
</comment>
<dbReference type="EMBL" id="JBGMDY010000005">
    <property type="protein sequence ID" value="KAL2334438.1"/>
    <property type="molecule type" value="Genomic_DNA"/>
</dbReference>
<dbReference type="InterPro" id="IPR013094">
    <property type="entry name" value="AB_hydrolase_3"/>
</dbReference>
<dbReference type="InterPro" id="IPR050466">
    <property type="entry name" value="Carboxylest/Gibb_receptor"/>
</dbReference>
<name>A0ABD1MF57_9FABA</name>
<evidence type="ECO:0000313" key="3">
    <source>
        <dbReference type="EMBL" id="KAL2334438.1"/>
    </source>
</evidence>
<keyword evidence="4" id="KW-1185">Reference proteome</keyword>
<dbReference type="Pfam" id="PF07859">
    <property type="entry name" value="Abhydrolase_3"/>
    <property type="match status" value="1"/>
</dbReference>
<dbReference type="PANTHER" id="PTHR23024">
    <property type="entry name" value="ARYLACETAMIDE DEACETYLASE"/>
    <property type="match status" value="1"/>
</dbReference>
<dbReference type="Proteomes" id="UP001603857">
    <property type="component" value="Unassembled WGS sequence"/>
</dbReference>
<sequence length="354" mass="39447">MGNTCVVTSLIKVHILLSHRVHSLMEATTFKPNLPWKVRLVASLITFLSDASRRSNGTVNRCLINLADRKVLANPAPVHGVSSSDVTVSAARNLWFRLYTPSSTTASLPLVVFFHGGAFSFFAADSNTYDSLCRLLCRSLNAVVVSVNYRLTPEHRYPAQYDDGVDALKFIDQNGGVLPCSADVSKCFLAGDSAGANLAHHVAVRVSKEGLRTISVIGMVLIQPYFGGEKRTQSEIEINRVPFISLDFSDWHWKAFTPHGSNRDHEAVNVSGPNAVDIVGLDYPNTMVFMGGFDPLRDWQRMYYEWLKKSGKEAQLIDYPNAIHAFYYFPDLPETSQLFSQVKEFMSKQMSNVN</sequence>
<feature type="domain" description="Alpha/beta hydrolase fold-3" evidence="2">
    <location>
        <begin position="111"/>
        <end position="327"/>
    </location>
</feature>
<dbReference type="AlphaFoldDB" id="A0ABD1MF57"/>